<evidence type="ECO:0000256" key="1">
    <source>
        <dbReference type="ARBA" id="ARBA00022527"/>
    </source>
</evidence>
<evidence type="ECO:0000256" key="6">
    <source>
        <dbReference type="PROSITE-ProRule" id="PRU10141"/>
    </source>
</evidence>
<dbReference type="InterPro" id="IPR017441">
    <property type="entry name" value="Protein_kinase_ATP_BS"/>
</dbReference>
<dbReference type="GO" id="GO:0005634">
    <property type="term" value="C:nucleus"/>
    <property type="evidence" value="ECO:0007669"/>
    <property type="project" value="TreeGrafter"/>
</dbReference>
<dbReference type="OrthoDB" id="193931at2759"/>
<comment type="similarity">
    <text evidence="7">Belongs to the protein kinase superfamily.</text>
</comment>
<keyword evidence="4" id="KW-0418">Kinase</keyword>
<dbReference type="EMBL" id="CAJNDS010002386">
    <property type="protein sequence ID" value="CAE7457362.1"/>
    <property type="molecule type" value="Genomic_DNA"/>
</dbReference>
<dbReference type="PANTHER" id="PTHR24345:SF91">
    <property type="entry name" value="SERINE_THREONINE-PROTEIN KINASE PLK4"/>
    <property type="match status" value="1"/>
</dbReference>
<evidence type="ECO:0000259" key="8">
    <source>
        <dbReference type="PROSITE" id="PS50011"/>
    </source>
</evidence>
<dbReference type="GO" id="GO:0004674">
    <property type="term" value="F:protein serine/threonine kinase activity"/>
    <property type="evidence" value="ECO:0007669"/>
    <property type="project" value="UniProtKB-KW"/>
</dbReference>
<evidence type="ECO:0000256" key="7">
    <source>
        <dbReference type="RuleBase" id="RU000304"/>
    </source>
</evidence>
<protein>
    <submittedName>
        <fullName evidence="9">CIPK5 protein</fullName>
    </submittedName>
</protein>
<evidence type="ECO:0000256" key="3">
    <source>
        <dbReference type="ARBA" id="ARBA00022741"/>
    </source>
</evidence>
<dbReference type="Pfam" id="PF00069">
    <property type="entry name" value="Pkinase"/>
    <property type="match status" value="1"/>
</dbReference>
<dbReference type="SUPFAM" id="SSF56112">
    <property type="entry name" value="Protein kinase-like (PK-like)"/>
    <property type="match status" value="1"/>
</dbReference>
<evidence type="ECO:0000313" key="9">
    <source>
        <dbReference type="EMBL" id="CAE7457362.1"/>
    </source>
</evidence>
<dbReference type="Gene3D" id="1.10.510.10">
    <property type="entry name" value="Transferase(Phosphotransferase) domain 1"/>
    <property type="match status" value="1"/>
</dbReference>
<name>A0A812S053_9DINO</name>
<evidence type="ECO:0000256" key="5">
    <source>
        <dbReference type="ARBA" id="ARBA00022840"/>
    </source>
</evidence>
<dbReference type="InterPro" id="IPR011009">
    <property type="entry name" value="Kinase-like_dom_sf"/>
</dbReference>
<gene>
    <name evidence="9" type="primary">CIPK5</name>
    <name evidence="9" type="ORF">SNAT2548_LOCUS25283</name>
</gene>
<evidence type="ECO:0000256" key="4">
    <source>
        <dbReference type="ARBA" id="ARBA00022777"/>
    </source>
</evidence>
<evidence type="ECO:0000313" key="10">
    <source>
        <dbReference type="Proteomes" id="UP000604046"/>
    </source>
</evidence>
<dbReference type="Gene3D" id="3.30.200.20">
    <property type="entry name" value="Phosphorylase Kinase, domain 1"/>
    <property type="match status" value="1"/>
</dbReference>
<dbReference type="PANTHER" id="PTHR24345">
    <property type="entry name" value="SERINE/THREONINE-PROTEIN KINASE PLK"/>
    <property type="match status" value="1"/>
</dbReference>
<dbReference type="PROSITE" id="PS00107">
    <property type="entry name" value="PROTEIN_KINASE_ATP"/>
    <property type="match status" value="1"/>
</dbReference>
<feature type="binding site" evidence="6">
    <location>
        <position position="42"/>
    </location>
    <ligand>
        <name>ATP</name>
        <dbReference type="ChEBI" id="CHEBI:30616"/>
    </ligand>
</feature>
<keyword evidence="10" id="KW-1185">Reference proteome</keyword>
<accession>A0A812S053</accession>
<keyword evidence="1 7" id="KW-0723">Serine/threonine-protein kinase</keyword>
<dbReference type="GO" id="GO:0005524">
    <property type="term" value="F:ATP binding"/>
    <property type="evidence" value="ECO:0007669"/>
    <property type="project" value="UniProtKB-UniRule"/>
</dbReference>
<keyword evidence="3 6" id="KW-0547">Nucleotide-binding</keyword>
<keyword evidence="5 6" id="KW-0067">ATP-binding</keyword>
<dbReference type="InterPro" id="IPR000719">
    <property type="entry name" value="Prot_kinase_dom"/>
</dbReference>
<dbReference type="InterPro" id="IPR008271">
    <property type="entry name" value="Ser/Thr_kinase_AS"/>
</dbReference>
<reference evidence="9" key="1">
    <citation type="submission" date="2021-02" db="EMBL/GenBank/DDBJ databases">
        <authorList>
            <person name="Dougan E. K."/>
            <person name="Rhodes N."/>
            <person name="Thang M."/>
            <person name="Chan C."/>
        </authorList>
    </citation>
    <scope>NUCLEOTIDE SEQUENCE</scope>
</reference>
<dbReference type="PROSITE" id="PS00108">
    <property type="entry name" value="PROTEIN_KINASE_ST"/>
    <property type="match status" value="1"/>
</dbReference>
<dbReference type="AlphaFoldDB" id="A0A812S053"/>
<keyword evidence="2" id="KW-0808">Transferase</keyword>
<comment type="caution">
    <text evidence="9">The sequence shown here is derived from an EMBL/GenBank/DDBJ whole genome shotgun (WGS) entry which is preliminary data.</text>
</comment>
<proteinExistence type="inferred from homology"/>
<dbReference type="PROSITE" id="PS50011">
    <property type="entry name" value="PROTEIN_KINASE_DOM"/>
    <property type="match status" value="1"/>
</dbReference>
<feature type="domain" description="Protein kinase" evidence="8">
    <location>
        <begin position="13"/>
        <end position="260"/>
    </location>
</feature>
<dbReference type="SMART" id="SM00220">
    <property type="entry name" value="S_TKc"/>
    <property type="match status" value="1"/>
</dbReference>
<organism evidence="9 10">
    <name type="scientific">Symbiodinium natans</name>
    <dbReference type="NCBI Taxonomy" id="878477"/>
    <lineage>
        <taxon>Eukaryota</taxon>
        <taxon>Sar</taxon>
        <taxon>Alveolata</taxon>
        <taxon>Dinophyceae</taxon>
        <taxon>Suessiales</taxon>
        <taxon>Symbiodiniaceae</taxon>
        <taxon>Symbiodinium</taxon>
    </lineage>
</organism>
<evidence type="ECO:0000256" key="2">
    <source>
        <dbReference type="ARBA" id="ARBA00022679"/>
    </source>
</evidence>
<sequence>MAELATDSLRGKYEVGELLGEGFSGFVYACRRHNASEALAAKVCTNRPGSAEETRDEALLLRSMCHSSIVKVHDIFDNGKSVYFVMDRMHQDLLDGLQSYIMREKSHMNGLVHIVRQMVAAVQYLHTLAVVHRDVKPENFLIDSERLTDPSCRVVLADLGSACKLAQNQRLSEQVGTTVYWSPEMYDQDYGLKVDIWALGICLHCMASNTFPFVDEDEVRTKTFRLRRVSPSCNRLIHSMLNKVEAKRPNIDEVQQHPWLTGKDDPENHEQDECGWKVNGWLSVLSRPEKHQWPSPRKSRRAWPRAALPLLFAFCLTGLVFKPQRSGWDASAARWTPLDGAASNPPASLRHVIRGSFSSCAQAVFSMATP</sequence>
<dbReference type="Proteomes" id="UP000604046">
    <property type="component" value="Unassembled WGS sequence"/>
</dbReference>